<reference evidence="2 3" key="1">
    <citation type="submission" date="2017-10" db="EMBL/GenBank/DDBJ databases">
        <title>Bacillus sp. nov., a halophilic bacterium isolated from a Yangshapao Lake.</title>
        <authorList>
            <person name="Wang H."/>
        </authorList>
    </citation>
    <scope>NUCLEOTIDE SEQUENCE [LARGE SCALE GENOMIC DNA]</scope>
    <source>
        <strain evidence="2 3">YSP-3</strain>
    </source>
</reference>
<gene>
    <name evidence="2" type="ORF">CR205_14170</name>
</gene>
<evidence type="ECO:0000313" key="2">
    <source>
        <dbReference type="EMBL" id="PYZ97033.1"/>
    </source>
</evidence>
<keyword evidence="1" id="KW-0472">Membrane</keyword>
<keyword evidence="1" id="KW-0812">Transmembrane</keyword>
<proteinExistence type="predicted"/>
<organism evidence="2 3">
    <name type="scientific">Alteribacter lacisalsi</name>
    <dbReference type="NCBI Taxonomy" id="2045244"/>
    <lineage>
        <taxon>Bacteria</taxon>
        <taxon>Bacillati</taxon>
        <taxon>Bacillota</taxon>
        <taxon>Bacilli</taxon>
        <taxon>Bacillales</taxon>
        <taxon>Bacillaceae</taxon>
        <taxon>Alteribacter</taxon>
    </lineage>
</organism>
<evidence type="ECO:0000313" key="3">
    <source>
        <dbReference type="Proteomes" id="UP000248066"/>
    </source>
</evidence>
<name>A0A2W0H5C2_9BACI</name>
<comment type="caution">
    <text evidence="2">The sequence shown here is derived from an EMBL/GenBank/DDBJ whole genome shotgun (WGS) entry which is preliminary data.</text>
</comment>
<dbReference type="AlphaFoldDB" id="A0A2W0H5C2"/>
<feature type="transmembrane region" description="Helical" evidence="1">
    <location>
        <begin position="20"/>
        <end position="37"/>
    </location>
</feature>
<dbReference type="RefSeq" id="WP_110520974.1">
    <property type="nucleotide sequence ID" value="NZ_PDOF01000002.1"/>
</dbReference>
<protein>
    <submittedName>
        <fullName evidence="2">Flp family type IVb pilin</fullName>
    </submittedName>
</protein>
<dbReference type="EMBL" id="PDOF01000002">
    <property type="protein sequence ID" value="PYZ97033.1"/>
    <property type="molecule type" value="Genomic_DNA"/>
</dbReference>
<keyword evidence="1" id="KW-1133">Transmembrane helix</keyword>
<sequence>MNFLKNFWKDESGQALSEYGVILGIVLVGVITVIIAFRDQIQNVFETIINSLNM</sequence>
<keyword evidence="3" id="KW-1185">Reference proteome</keyword>
<evidence type="ECO:0000256" key="1">
    <source>
        <dbReference type="SAM" id="Phobius"/>
    </source>
</evidence>
<dbReference type="Proteomes" id="UP000248066">
    <property type="component" value="Unassembled WGS sequence"/>
</dbReference>
<accession>A0A2W0H5C2</accession>